<sequence length="111" mass="13066">MVSSSRHTLASLFLVLFSVNLVGWLPPAVVVLEVLERHHPLQHSSYYFDYFSVHYLLLQRARRRRRRFDTDDFTSGITSRGRLQMEKYVFFFLCSLCGLRVSVIVNNTYFA</sequence>
<proteinExistence type="predicted"/>
<keyword evidence="1" id="KW-0812">Transmembrane</keyword>
<feature type="transmembrane region" description="Helical" evidence="1">
    <location>
        <begin position="12"/>
        <end position="35"/>
    </location>
</feature>
<accession>A0A8D8MYU1</accession>
<protein>
    <submittedName>
        <fullName evidence="2">(northern house mosquito) hypothetical protein</fullName>
    </submittedName>
</protein>
<keyword evidence="1" id="KW-0472">Membrane</keyword>
<name>A0A8D8MYU1_CULPI</name>
<organism evidence="2">
    <name type="scientific">Culex pipiens</name>
    <name type="common">House mosquito</name>
    <dbReference type="NCBI Taxonomy" id="7175"/>
    <lineage>
        <taxon>Eukaryota</taxon>
        <taxon>Metazoa</taxon>
        <taxon>Ecdysozoa</taxon>
        <taxon>Arthropoda</taxon>
        <taxon>Hexapoda</taxon>
        <taxon>Insecta</taxon>
        <taxon>Pterygota</taxon>
        <taxon>Neoptera</taxon>
        <taxon>Endopterygota</taxon>
        <taxon>Diptera</taxon>
        <taxon>Nematocera</taxon>
        <taxon>Culicoidea</taxon>
        <taxon>Culicidae</taxon>
        <taxon>Culicinae</taxon>
        <taxon>Culicini</taxon>
        <taxon>Culex</taxon>
        <taxon>Culex</taxon>
    </lineage>
</organism>
<dbReference type="EMBL" id="HBUE01015970">
    <property type="protein sequence ID" value="CAG6450453.1"/>
    <property type="molecule type" value="Transcribed_RNA"/>
</dbReference>
<keyword evidence="1" id="KW-1133">Transmembrane helix</keyword>
<dbReference type="EMBL" id="HBUE01232541">
    <property type="protein sequence ID" value="CAG6545528.1"/>
    <property type="molecule type" value="Transcribed_RNA"/>
</dbReference>
<dbReference type="EMBL" id="HBUE01339371">
    <property type="protein sequence ID" value="CAG6597676.1"/>
    <property type="molecule type" value="Transcribed_RNA"/>
</dbReference>
<evidence type="ECO:0000256" key="1">
    <source>
        <dbReference type="SAM" id="Phobius"/>
    </source>
</evidence>
<evidence type="ECO:0000313" key="2">
    <source>
        <dbReference type="EMBL" id="CAG6545528.1"/>
    </source>
</evidence>
<feature type="transmembrane region" description="Helical" evidence="1">
    <location>
        <begin position="41"/>
        <end position="58"/>
    </location>
</feature>
<dbReference type="AlphaFoldDB" id="A0A8D8MYU1"/>
<reference evidence="2" key="1">
    <citation type="submission" date="2021-05" db="EMBL/GenBank/DDBJ databases">
        <authorList>
            <person name="Alioto T."/>
            <person name="Alioto T."/>
            <person name="Gomez Garrido J."/>
        </authorList>
    </citation>
    <scope>NUCLEOTIDE SEQUENCE</scope>
</reference>
<feature type="transmembrane region" description="Helical" evidence="1">
    <location>
        <begin position="88"/>
        <end position="110"/>
    </location>
</feature>